<keyword evidence="2" id="KW-1185">Reference proteome</keyword>
<dbReference type="OrthoDB" id="327235at2157"/>
<reference evidence="1 2" key="1">
    <citation type="journal article" date="2015" name="Genome Announc.">
        <title>Draft genome sequence of a Halorubrum H3 strain isolated from the burlinskoye salt lake (Altai Krai, Russia).</title>
        <authorList>
            <person name="Rozanov A.S."/>
            <person name="Bryanskaya A.V."/>
            <person name="Malup T.K."/>
            <person name="Kotenko A.V."/>
            <person name="Peltek S.E."/>
        </authorList>
    </citation>
    <scope>NUCLEOTIDE SEQUENCE [LARGE SCALE GENOMIC DNA]</scope>
    <source>
        <strain evidence="1 2">H3</strain>
    </source>
</reference>
<dbReference type="RefSeq" id="WP_050022901.1">
    <property type="nucleotide sequence ID" value="NZ_JNFH02000001.1"/>
</dbReference>
<evidence type="ECO:0000313" key="2">
    <source>
        <dbReference type="Proteomes" id="UP000053331"/>
    </source>
</evidence>
<accession>A0A0F8BIK8</accession>
<name>A0A0F8BIK8_9EURY</name>
<evidence type="ECO:0000313" key="1">
    <source>
        <dbReference type="EMBL" id="KKF40158.1"/>
    </source>
</evidence>
<sequence>MDDLNRFFEDIKAEDVREQITRRRLLFGGAAIGGGSLFLGQDRETEPTPKDRLTTAETRFVAIATTLDEADIGDPQSSWSLQDEVEAAINAVNTILSDDFPDDPEIKQRISALRTAIAYYSTLQTSLAAADSLYISVGDSELEVLRHTGGIEYDPASKLDTNSFKQSIRNLAEAENAPSEVTSEGRTLVPDQQAVLDSLRTQREIFDRYIRAQQSYLDSATTIEAGVRAYEQSRFDDAQANLADAQGVLLPDISGTGGAYQLSTMGLTLDQYSELFSLRQDGVAQLLNASSESVSENKRQSAVNSALNTFFEARNLIPR</sequence>
<gene>
    <name evidence="1" type="ORF">FK85_23160</name>
</gene>
<proteinExistence type="predicted"/>
<protein>
    <submittedName>
        <fullName evidence="1">Uncharacterized protein</fullName>
    </submittedName>
</protein>
<organism evidence="1 2">
    <name type="scientific">Halorubrum saccharovorum</name>
    <dbReference type="NCBI Taxonomy" id="2248"/>
    <lineage>
        <taxon>Archaea</taxon>
        <taxon>Methanobacteriati</taxon>
        <taxon>Methanobacteriota</taxon>
        <taxon>Stenosarchaea group</taxon>
        <taxon>Halobacteria</taxon>
        <taxon>Halobacteriales</taxon>
        <taxon>Haloferacaceae</taxon>
        <taxon>Halorubrum</taxon>
    </lineage>
</organism>
<dbReference type="AlphaFoldDB" id="A0A0F8BIK8"/>
<dbReference type="Proteomes" id="UP000053331">
    <property type="component" value="Unassembled WGS sequence"/>
</dbReference>
<dbReference type="EMBL" id="JNFH02000001">
    <property type="protein sequence ID" value="KKF40158.1"/>
    <property type="molecule type" value="Genomic_DNA"/>
</dbReference>
<comment type="caution">
    <text evidence="1">The sequence shown here is derived from an EMBL/GenBank/DDBJ whole genome shotgun (WGS) entry which is preliminary data.</text>
</comment>